<dbReference type="GO" id="GO:0043565">
    <property type="term" value="F:sequence-specific DNA binding"/>
    <property type="evidence" value="ECO:0007669"/>
    <property type="project" value="InterPro"/>
</dbReference>
<evidence type="ECO:0000313" key="2">
    <source>
        <dbReference type="Proteomes" id="UP000643405"/>
    </source>
</evidence>
<dbReference type="InterPro" id="IPR010921">
    <property type="entry name" value="Trp_repressor/repl_initiator"/>
</dbReference>
<dbReference type="AlphaFoldDB" id="A0A8J6PLT3"/>
<comment type="caution">
    <text evidence="1">The sequence shown here is derived from an EMBL/GenBank/DDBJ whole genome shotgun (WGS) entry which is preliminary data.</text>
</comment>
<dbReference type="GO" id="GO:0006313">
    <property type="term" value="P:DNA transposition"/>
    <property type="evidence" value="ECO:0007669"/>
    <property type="project" value="InterPro"/>
</dbReference>
<dbReference type="EMBL" id="JACVVX010000007">
    <property type="protein sequence ID" value="MBD0416868.1"/>
    <property type="molecule type" value="Genomic_DNA"/>
</dbReference>
<evidence type="ECO:0000313" key="1">
    <source>
        <dbReference type="EMBL" id="MBD0416868.1"/>
    </source>
</evidence>
<dbReference type="Pfam" id="PF01527">
    <property type="entry name" value="HTH_Tnp_1"/>
    <property type="match status" value="1"/>
</dbReference>
<name>A0A8J6PLT3_9HYPH</name>
<keyword evidence="2" id="KW-1185">Reference proteome</keyword>
<proteinExistence type="predicted"/>
<protein>
    <submittedName>
        <fullName evidence="1">Transposase</fullName>
    </submittedName>
</protein>
<dbReference type="GO" id="GO:0004803">
    <property type="term" value="F:transposase activity"/>
    <property type="evidence" value="ECO:0007669"/>
    <property type="project" value="InterPro"/>
</dbReference>
<accession>A0A8J6PLT3</accession>
<gene>
    <name evidence="1" type="ORF">ICI42_19640</name>
</gene>
<dbReference type="Proteomes" id="UP000643405">
    <property type="component" value="Unassembled WGS sequence"/>
</dbReference>
<dbReference type="InterPro" id="IPR002514">
    <property type="entry name" value="Transposase_8"/>
</dbReference>
<dbReference type="SUPFAM" id="SSF48295">
    <property type="entry name" value="TrpR-like"/>
    <property type="match status" value="1"/>
</dbReference>
<organism evidence="1 2">
    <name type="scientific">Oryzicola mucosus</name>
    <dbReference type="NCBI Taxonomy" id="2767425"/>
    <lineage>
        <taxon>Bacteria</taxon>
        <taxon>Pseudomonadati</taxon>
        <taxon>Pseudomonadota</taxon>
        <taxon>Alphaproteobacteria</taxon>
        <taxon>Hyphomicrobiales</taxon>
        <taxon>Phyllobacteriaceae</taxon>
        <taxon>Oryzicola</taxon>
    </lineage>
</organism>
<reference evidence="1" key="1">
    <citation type="submission" date="2020-09" db="EMBL/GenBank/DDBJ databases">
        <title>Genome seq and assembly of Tianweitania sp.</title>
        <authorList>
            <person name="Chhetri G."/>
        </authorList>
    </citation>
    <scope>NUCLEOTIDE SEQUENCE</scope>
    <source>
        <strain evidence="1">Rool2</strain>
    </source>
</reference>
<sequence>MGCRRCSADDRARILEETLAPGAVVSAVAPRHDLTPQQLFTWLRWCARRWAPIRSLARSTSSGQIAPTGSNSSTSTAPACVCWRSV</sequence>